<accession>A0ABN8I011</accession>
<evidence type="ECO:0000256" key="1">
    <source>
        <dbReference type="SAM" id="Coils"/>
    </source>
</evidence>
<dbReference type="EMBL" id="OW152826">
    <property type="protein sequence ID" value="CAH2042043.1"/>
    <property type="molecule type" value="Genomic_DNA"/>
</dbReference>
<reference evidence="2" key="1">
    <citation type="submission" date="2022-03" db="EMBL/GenBank/DDBJ databases">
        <authorList>
            <person name="Martin H S."/>
        </authorList>
    </citation>
    <scope>NUCLEOTIDE SEQUENCE</scope>
</reference>
<organism evidence="2 3">
    <name type="scientific">Iphiclides podalirius</name>
    <name type="common">scarce swallowtail</name>
    <dbReference type="NCBI Taxonomy" id="110791"/>
    <lineage>
        <taxon>Eukaryota</taxon>
        <taxon>Metazoa</taxon>
        <taxon>Ecdysozoa</taxon>
        <taxon>Arthropoda</taxon>
        <taxon>Hexapoda</taxon>
        <taxon>Insecta</taxon>
        <taxon>Pterygota</taxon>
        <taxon>Neoptera</taxon>
        <taxon>Endopterygota</taxon>
        <taxon>Lepidoptera</taxon>
        <taxon>Glossata</taxon>
        <taxon>Ditrysia</taxon>
        <taxon>Papilionoidea</taxon>
        <taxon>Papilionidae</taxon>
        <taxon>Papilioninae</taxon>
        <taxon>Iphiclides</taxon>
    </lineage>
</organism>
<keyword evidence="3" id="KW-1185">Reference proteome</keyword>
<protein>
    <recommendedName>
        <fullName evidence="4">HAUS augmin-like complex subunit 3 N-terminal domain-containing protein</fullName>
    </recommendedName>
</protein>
<name>A0ABN8I011_9NEOP</name>
<evidence type="ECO:0000313" key="2">
    <source>
        <dbReference type="EMBL" id="CAH2042043.1"/>
    </source>
</evidence>
<evidence type="ECO:0000313" key="3">
    <source>
        <dbReference type="Proteomes" id="UP000837857"/>
    </source>
</evidence>
<sequence length="566" mass="64310">MNHLNVITDEEFVPFLHGLGVETYKKSFEWLLHDSDFADVLKWLYVNLDHNNALSAREEYRYVEIEKRKCLLSPDELEASILSIQEQFEGICLPGDHESMEDVKLDIKMQKERLSMLEKHESSIKDLIKQNHAIKEELDIETTKLSASQRQCLDDGTALGEHCITLAEEVDSIVDSVCDVISENLSLCGNSCTDKEIACKFFAFGPFESYRQSQALFMSHFDLYVSKRFSNKHIGNITDNNLRMSLREARNMEERLSDAVYAYISTKAELCGEQAKLALVSNYNNVHPSQVASCSLEAQSTVELLDQEESILDQQLEDAVKNFVSYRTNLALETAAKAALNIREEVHKDLAFLLDTTQQALALDKLLYCALRSELRSLEELLHFASHLRKFLMSEGEAVCSRIESMNEICLEQALAEQRLQTSNILQGTLCSILGADSINDPTVLVRLHIELKKCIQDLNDNISEAFKKKEGAINDYKQRYEPLRQYVWDGCTRQPNCSDVAVAALSHRLRREMDAVDAEVLAASGSFTAVKNGDKQNLRKIWQWFLSDQAKLLSMVKSVQSKSFM</sequence>
<evidence type="ECO:0008006" key="4">
    <source>
        <dbReference type="Google" id="ProtNLM"/>
    </source>
</evidence>
<keyword evidence="1" id="KW-0175">Coiled coil</keyword>
<gene>
    <name evidence="2" type="ORF">IPOD504_LOCUS3547</name>
</gene>
<feature type="non-terminal residue" evidence="2">
    <location>
        <position position="1"/>
    </location>
</feature>
<proteinExistence type="predicted"/>
<feature type="coiled-coil region" evidence="1">
    <location>
        <begin position="100"/>
        <end position="137"/>
    </location>
</feature>
<dbReference type="Proteomes" id="UP000837857">
    <property type="component" value="Chromosome 14"/>
</dbReference>